<evidence type="ECO:0000256" key="1">
    <source>
        <dbReference type="SAM" id="Phobius"/>
    </source>
</evidence>
<feature type="transmembrane region" description="Helical" evidence="1">
    <location>
        <begin position="67"/>
        <end position="84"/>
    </location>
</feature>
<sequence length="107" mass="11996">MDIIFAIFNGFIVFIYFGILRIGTKRISINTITIEKKAILISLMILIISSFVLVIPEGIHTSFAKGGLTIAFCIILFTIWLGIIKNISDKTYEKSVGLLKKFLLNLV</sequence>
<dbReference type="Proteomes" id="UP000603641">
    <property type="component" value="Unassembled WGS sequence"/>
</dbReference>
<keyword evidence="1" id="KW-1133">Transmembrane helix</keyword>
<keyword evidence="1" id="KW-0812">Transmembrane</keyword>
<protein>
    <submittedName>
        <fullName evidence="2">Uncharacterized protein</fullName>
    </submittedName>
</protein>
<evidence type="ECO:0000313" key="3">
    <source>
        <dbReference type="Proteomes" id="UP000603641"/>
    </source>
</evidence>
<dbReference type="EMBL" id="JACSQM010000005">
    <property type="protein sequence ID" value="MBD7964848.1"/>
    <property type="molecule type" value="Genomic_DNA"/>
</dbReference>
<keyword evidence="3" id="KW-1185">Reference proteome</keyword>
<comment type="caution">
    <text evidence="2">The sequence shown here is derived from an EMBL/GenBank/DDBJ whole genome shotgun (WGS) entry which is preliminary data.</text>
</comment>
<feature type="transmembrane region" description="Helical" evidence="1">
    <location>
        <begin position="6"/>
        <end position="24"/>
    </location>
</feature>
<reference evidence="2 3" key="1">
    <citation type="submission" date="2020-08" db="EMBL/GenBank/DDBJ databases">
        <title>A Genomic Blueprint of the Chicken Gut Microbiome.</title>
        <authorList>
            <person name="Gilroy R."/>
            <person name="Ravi A."/>
            <person name="Getino M."/>
            <person name="Pursley I."/>
            <person name="Horton D.L."/>
            <person name="Alikhan N.-F."/>
            <person name="Baker D."/>
            <person name="Gharbi K."/>
            <person name="Hall N."/>
            <person name="Watson M."/>
            <person name="Adriaenssens E.M."/>
            <person name="Foster-Nyarko E."/>
            <person name="Jarju S."/>
            <person name="Secka A."/>
            <person name="Antonio M."/>
            <person name="Oren A."/>
            <person name="Chaudhuri R."/>
            <person name="La Ragione R.M."/>
            <person name="Hildebrand F."/>
            <person name="Pallen M.J."/>
        </authorList>
    </citation>
    <scope>NUCLEOTIDE SEQUENCE [LARGE SCALE GENOMIC DNA]</scope>
    <source>
        <strain evidence="2 3">Sa2CUA10</strain>
    </source>
</reference>
<proteinExistence type="predicted"/>
<feature type="transmembrane region" description="Helical" evidence="1">
    <location>
        <begin position="36"/>
        <end position="55"/>
    </location>
</feature>
<gene>
    <name evidence="2" type="ORF">H9648_12365</name>
</gene>
<keyword evidence="1" id="KW-0472">Membrane</keyword>
<accession>A0ABR8SMW7</accession>
<evidence type="ECO:0000313" key="2">
    <source>
        <dbReference type="EMBL" id="MBD7964848.1"/>
    </source>
</evidence>
<name>A0ABR8SMW7_9BACL</name>
<organism evidence="2 3">
    <name type="scientific">Fictibacillus norfolkensis</name>
    <dbReference type="NCBI Taxonomy" id="2762233"/>
    <lineage>
        <taxon>Bacteria</taxon>
        <taxon>Bacillati</taxon>
        <taxon>Bacillota</taxon>
        <taxon>Bacilli</taxon>
        <taxon>Bacillales</taxon>
        <taxon>Fictibacillaceae</taxon>
        <taxon>Fictibacillus</taxon>
    </lineage>
</organism>
<dbReference type="RefSeq" id="WP_191754132.1">
    <property type="nucleotide sequence ID" value="NZ_JACSQM010000005.1"/>
</dbReference>